<sequence length="224" mass="23637">MKVKDDIDAGGAVGSNSDKKNAAIEVYEDLLKFYESKIDALRQTRDALESANTGGTSSGNTSSSNSSSGHASDDAGASKWSRALLAMELFAEMIDDMMMDVVFETHLEAKQCASTCAVCSTHDANVVQTDAVAADGSSPGVAADQFECPSCQRPYPAARFASHMDKCMGLSSRRAATRSYPAASYESSSEHSMDRKRKPAATGNSAAAKDSPLAASGRKKAKRK</sequence>
<dbReference type="InterPro" id="IPR013246">
    <property type="entry name" value="SAGA_su_Sgf11"/>
</dbReference>
<dbReference type="GO" id="GO:0006325">
    <property type="term" value="P:chromatin organization"/>
    <property type="evidence" value="ECO:0007669"/>
    <property type="project" value="UniProtKB-KW"/>
</dbReference>
<dbReference type="Pfam" id="PF08209">
    <property type="entry name" value="Sgf11"/>
    <property type="match status" value="1"/>
</dbReference>
<comment type="similarity">
    <text evidence="10">Belongs to the SGF11 family.</text>
</comment>
<dbReference type="GO" id="GO:0005634">
    <property type="term" value="C:nucleus"/>
    <property type="evidence" value="ECO:0007669"/>
    <property type="project" value="UniProtKB-SubCell"/>
</dbReference>
<keyword evidence="5" id="KW-0156">Chromatin regulator</keyword>
<dbReference type="OrthoDB" id="21557at2759"/>
<feature type="region of interest" description="Disordered" evidence="11">
    <location>
        <begin position="176"/>
        <end position="224"/>
    </location>
</feature>
<organism evidence="12 13">
    <name type="scientific">Coemansia spiralis</name>
    <dbReference type="NCBI Taxonomy" id="417178"/>
    <lineage>
        <taxon>Eukaryota</taxon>
        <taxon>Fungi</taxon>
        <taxon>Fungi incertae sedis</taxon>
        <taxon>Zoopagomycota</taxon>
        <taxon>Kickxellomycotina</taxon>
        <taxon>Kickxellomycetes</taxon>
        <taxon>Kickxellales</taxon>
        <taxon>Kickxellaceae</taxon>
        <taxon>Coemansia</taxon>
    </lineage>
</organism>
<protein>
    <recommendedName>
        <fullName evidence="10">SAGA-associated factor 11</fullName>
    </recommendedName>
</protein>
<name>A0A9W8GIJ4_9FUNG</name>
<dbReference type="Proteomes" id="UP001151516">
    <property type="component" value="Unassembled WGS sequence"/>
</dbReference>
<dbReference type="GO" id="GO:0008270">
    <property type="term" value="F:zinc ion binding"/>
    <property type="evidence" value="ECO:0007669"/>
    <property type="project" value="UniProtKB-KW"/>
</dbReference>
<evidence type="ECO:0000313" key="13">
    <source>
        <dbReference type="Proteomes" id="UP001151516"/>
    </source>
</evidence>
<keyword evidence="3" id="KW-0863">Zinc-finger</keyword>
<dbReference type="AlphaFoldDB" id="A0A9W8GIJ4"/>
<reference evidence="12" key="1">
    <citation type="submission" date="2022-07" db="EMBL/GenBank/DDBJ databases">
        <title>Phylogenomic reconstructions and comparative analyses of Kickxellomycotina fungi.</title>
        <authorList>
            <person name="Reynolds N.K."/>
            <person name="Stajich J.E."/>
            <person name="Barry K."/>
            <person name="Grigoriev I.V."/>
            <person name="Crous P."/>
            <person name="Smith M.E."/>
        </authorList>
    </citation>
    <scope>NUCLEOTIDE SEQUENCE</scope>
    <source>
        <strain evidence="12">CBS 109367</strain>
    </source>
</reference>
<keyword evidence="2" id="KW-0479">Metal-binding</keyword>
<keyword evidence="8" id="KW-0804">Transcription</keyword>
<keyword evidence="7 10" id="KW-0010">Activator</keyword>
<evidence type="ECO:0000256" key="4">
    <source>
        <dbReference type="ARBA" id="ARBA00022833"/>
    </source>
</evidence>
<comment type="caution">
    <text evidence="12">The sequence shown here is derived from an EMBL/GenBank/DDBJ whole genome shotgun (WGS) entry which is preliminary data.</text>
</comment>
<evidence type="ECO:0000256" key="1">
    <source>
        <dbReference type="ARBA" id="ARBA00004123"/>
    </source>
</evidence>
<evidence type="ECO:0000313" key="12">
    <source>
        <dbReference type="EMBL" id="KAJ2686856.1"/>
    </source>
</evidence>
<evidence type="ECO:0000256" key="5">
    <source>
        <dbReference type="ARBA" id="ARBA00022853"/>
    </source>
</evidence>
<evidence type="ECO:0000256" key="8">
    <source>
        <dbReference type="ARBA" id="ARBA00023163"/>
    </source>
</evidence>
<gene>
    <name evidence="12" type="ORF">IWW39_003348</name>
</gene>
<comment type="subcellular location">
    <subcellularLocation>
        <location evidence="1 10">Nucleus</location>
    </subcellularLocation>
</comment>
<feature type="region of interest" description="Disordered" evidence="11">
    <location>
        <begin position="49"/>
        <end position="74"/>
    </location>
</feature>
<dbReference type="PANTHER" id="PTHR47674:SF3">
    <property type="entry name" value="SAGA-ASSOCIATED FACTOR 11"/>
    <property type="match status" value="1"/>
</dbReference>
<evidence type="ECO:0000256" key="11">
    <source>
        <dbReference type="SAM" id="MobiDB-lite"/>
    </source>
</evidence>
<feature type="compositionally biased region" description="Low complexity" evidence="11">
    <location>
        <begin position="50"/>
        <end position="74"/>
    </location>
</feature>
<keyword evidence="13" id="KW-1185">Reference proteome</keyword>
<proteinExistence type="inferred from homology"/>
<keyword evidence="6" id="KW-0805">Transcription regulation</keyword>
<accession>A0A9W8GIJ4</accession>
<evidence type="ECO:0000256" key="3">
    <source>
        <dbReference type="ARBA" id="ARBA00022771"/>
    </source>
</evidence>
<keyword evidence="9" id="KW-0539">Nucleus</keyword>
<evidence type="ECO:0000256" key="6">
    <source>
        <dbReference type="ARBA" id="ARBA00023015"/>
    </source>
</evidence>
<evidence type="ECO:0000256" key="9">
    <source>
        <dbReference type="ARBA" id="ARBA00023242"/>
    </source>
</evidence>
<dbReference type="PANTHER" id="PTHR47674">
    <property type="entry name" value="SAGA-ASSOCIATED FACTOR 11"/>
    <property type="match status" value="1"/>
</dbReference>
<evidence type="ECO:0000256" key="2">
    <source>
        <dbReference type="ARBA" id="ARBA00022723"/>
    </source>
</evidence>
<keyword evidence="4" id="KW-0862">Zinc</keyword>
<dbReference type="EMBL" id="JANBTX010000092">
    <property type="protein sequence ID" value="KAJ2686856.1"/>
    <property type="molecule type" value="Genomic_DNA"/>
</dbReference>
<evidence type="ECO:0000256" key="7">
    <source>
        <dbReference type="ARBA" id="ARBA00023159"/>
    </source>
</evidence>
<evidence type="ECO:0000256" key="10">
    <source>
        <dbReference type="RuleBase" id="RU261113"/>
    </source>
</evidence>
<dbReference type="GO" id="GO:0070461">
    <property type="term" value="C:SAGA-type complex"/>
    <property type="evidence" value="ECO:0007669"/>
    <property type="project" value="UniProtKB-ARBA"/>
</dbReference>